<organism evidence="3 4">
    <name type="scientific">Methylocella silvestris</name>
    <dbReference type="NCBI Taxonomy" id="199596"/>
    <lineage>
        <taxon>Bacteria</taxon>
        <taxon>Pseudomonadati</taxon>
        <taxon>Pseudomonadota</taxon>
        <taxon>Alphaproteobacteria</taxon>
        <taxon>Hyphomicrobiales</taxon>
        <taxon>Beijerinckiaceae</taxon>
        <taxon>Methylocella</taxon>
    </lineage>
</organism>
<dbReference type="InterPro" id="IPR002104">
    <property type="entry name" value="Integrase_catalytic"/>
</dbReference>
<protein>
    <recommendedName>
        <fullName evidence="2">Tyr recombinase domain-containing protein</fullName>
    </recommendedName>
</protein>
<evidence type="ECO:0000313" key="4">
    <source>
        <dbReference type="Proteomes" id="UP000236286"/>
    </source>
</evidence>
<accession>A0A2J7TJY1</accession>
<gene>
    <name evidence="3" type="ORF">CR492_04855</name>
</gene>
<evidence type="ECO:0000259" key="2">
    <source>
        <dbReference type="Pfam" id="PF00589"/>
    </source>
</evidence>
<name>A0A2J7TJY1_METSI</name>
<dbReference type="InterPro" id="IPR013762">
    <property type="entry name" value="Integrase-like_cat_sf"/>
</dbReference>
<dbReference type="Proteomes" id="UP000236286">
    <property type="component" value="Unassembled WGS sequence"/>
</dbReference>
<dbReference type="SUPFAM" id="SSF56349">
    <property type="entry name" value="DNA breaking-rejoining enzymes"/>
    <property type="match status" value="1"/>
</dbReference>
<evidence type="ECO:0000313" key="3">
    <source>
        <dbReference type="EMBL" id="PNG27037.1"/>
    </source>
</evidence>
<keyword evidence="1" id="KW-0233">DNA recombination</keyword>
<dbReference type="InterPro" id="IPR011010">
    <property type="entry name" value="DNA_brk_join_enz"/>
</dbReference>
<dbReference type="Pfam" id="PF00589">
    <property type="entry name" value="Phage_integrase"/>
    <property type="match status" value="1"/>
</dbReference>
<dbReference type="GO" id="GO:0015074">
    <property type="term" value="P:DNA integration"/>
    <property type="evidence" value="ECO:0007669"/>
    <property type="project" value="InterPro"/>
</dbReference>
<comment type="caution">
    <text evidence="3">The sequence shown here is derived from an EMBL/GenBank/DDBJ whole genome shotgun (WGS) entry which is preliminary data.</text>
</comment>
<sequence length="453" mass="50718">MARRGSAPRHGRAALPLSRPAWEAASLDRDELSGAGACDRAGKRAGRRARGLAVKERDGYWHVEGTVRAAGRSIRVRRSLGLPAEARLYDVAWDEVRAVEKDIRAEAAGEGGRGDPVAVAGHAYLSLPRQRPVAPTVIRIIKEIVGKFGTRRLNDIRPDEWRAWVAQRQAGNKAATRERFVSGVAAFQNFCVAHHKLKKPTKFERDKAARNPRRRARRRVADLRPDLIKQLFDAAHISLRAQLAAEWSTGARVSSILYGARICDVMLAPGRETITFRETKNGDDVAAALHPTAARILREYVDWRGGLHDREAPFFLTYKRKPYADNGRGGGGQNKTAFLAAKRRARRAILGRAFDEAKGLKRRGRREDALSVLLRARDDARLLRRLTQHWFRHLLATRMRHDLRAAMEQGGWRDERSILGYIHDVPEGRRAIVTAFEDIDAEPSVAKTAAKPA</sequence>
<dbReference type="GO" id="GO:0003677">
    <property type="term" value="F:DNA binding"/>
    <property type="evidence" value="ECO:0007669"/>
    <property type="project" value="InterPro"/>
</dbReference>
<dbReference type="EMBL" id="PDZR01000003">
    <property type="protein sequence ID" value="PNG27037.1"/>
    <property type="molecule type" value="Genomic_DNA"/>
</dbReference>
<dbReference type="Gene3D" id="1.10.443.10">
    <property type="entry name" value="Intergrase catalytic core"/>
    <property type="match status" value="1"/>
</dbReference>
<proteinExistence type="predicted"/>
<reference evidence="3 4" key="1">
    <citation type="submission" date="2017-10" db="EMBL/GenBank/DDBJ databases">
        <title>Genome announcement of Methylocella silvestris TVC from permafrost.</title>
        <authorList>
            <person name="Wang J."/>
            <person name="Geng K."/>
            <person name="Ul-Haque F."/>
            <person name="Crombie A.T."/>
            <person name="Street L.E."/>
            <person name="Wookey P.A."/>
            <person name="Murrell J.C."/>
            <person name="Pratscher J."/>
        </authorList>
    </citation>
    <scope>NUCLEOTIDE SEQUENCE [LARGE SCALE GENOMIC DNA]</scope>
    <source>
        <strain evidence="3 4">TVC</strain>
    </source>
</reference>
<evidence type="ECO:0000256" key="1">
    <source>
        <dbReference type="ARBA" id="ARBA00023172"/>
    </source>
</evidence>
<dbReference type="AlphaFoldDB" id="A0A2J7TJY1"/>
<dbReference type="OrthoDB" id="7375439at2"/>
<feature type="domain" description="Tyr recombinase" evidence="2">
    <location>
        <begin position="223"/>
        <end position="424"/>
    </location>
</feature>
<dbReference type="GO" id="GO:0006310">
    <property type="term" value="P:DNA recombination"/>
    <property type="evidence" value="ECO:0007669"/>
    <property type="project" value="UniProtKB-KW"/>
</dbReference>